<dbReference type="InterPro" id="IPR029068">
    <property type="entry name" value="Glyas_Bleomycin-R_OHBP_Dase"/>
</dbReference>
<dbReference type="Pfam" id="PF00903">
    <property type="entry name" value="Glyoxalase"/>
    <property type="match status" value="2"/>
</dbReference>
<dbReference type="AlphaFoldDB" id="A0A918NXM7"/>
<dbReference type="RefSeq" id="WP_190194227.1">
    <property type="nucleotide sequence ID" value="NZ_BMVU01000055.1"/>
</dbReference>
<name>A0A918NXM7_9ACTN</name>
<proteinExistence type="predicted"/>
<organism evidence="2 3">
    <name type="scientific">Streptomyces minutiscleroticus</name>
    <dbReference type="NCBI Taxonomy" id="68238"/>
    <lineage>
        <taxon>Bacteria</taxon>
        <taxon>Bacillati</taxon>
        <taxon>Actinomycetota</taxon>
        <taxon>Actinomycetes</taxon>
        <taxon>Kitasatosporales</taxon>
        <taxon>Streptomycetaceae</taxon>
        <taxon>Streptomyces</taxon>
    </lineage>
</organism>
<protein>
    <submittedName>
        <fullName evidence="2">Glyoxalase</fullName>
    </submittedName>
</protein>
<reference evidence="2" key="1">
    <citation type="journal article" date="2014" name="Int. J. Syst. Evol. Microbiol.">
        <title>Complete genome sequence of Corynebacterium casei LMG S-19264T (=DSM 44701T), isolated from a smear-ripened cheese.</title>
        <authorList>
            <consortium name="US DOE Joint Genome Institute (JGI-PGF)"/>
            <person name="Walter F."/>
            <person name="Albersmeier A."/>
            <person name="Kalinowski J."/>
            <person name="Ruckert C."/>
        </authorList>
    </citation>
    <scope>NUCLEOTIDE SEQUENCE</scope>
    <source>
        <strain evidence="2">JCM 4790</strain>
    </source>
</reference>
<dbReference type="InterPro" id="IPR004360">
    <property type="entry name" value="Glyas_Fos-R_dOase_dom"/>
</dbReference>
<dbReference type="Gene3D" id="3.10.180.10">
    <property type="entry name" value="2,3-Dihydroxybiphenyl 1,2-Dioxygenase, domain 1"/>
    <property type="match status" value="2"/>
</dbReference>
<comment type="caution">
    <text evidence="2">The sequence shown here is derived from an EMBL/GenBank/DDBJ whole genome shotgun (WGS) entry which is preliminary data.</text>
</comment>
<keyword evidence="3" id="KW-1185">Reference proteome</keyword>
<dbReference type="InterPro" id="IPR052164">
    <property type="entry name" value="Anthracycline_SecMetBiosynth"/>
</dbReference>
<gene>
    <name evidence="2" type="ORF">GCM10010358_68400</name>
</gene>
<dbReference type="Proteomes" id="UP000619244">
    <property type="component" value="Unassembled WGS sequence"/>
</dbReference>
<evidence type="ECO:0000313" key="3">
    <source>
        <dbReference type="Proteomes" id="UP000619244"/>
    </source>
</evidence>
<dbReference type="CDD" id="cd07247">
    <property type="entry name" value="SgaA_N_like"/>
    <property type="match status" value="2"/>
</dbReference>
<sequence length="255" mass="26683">MPEVTASHYRPGMPCWVDLMVPDQQAAIDFYRDLFGWQGEIGPPEVGGYATCTLNGKPVAGIMKAQPMNGGGLPAWTTYLASTKVDATQAAITRAGGSVTAPAMDVATLGRMLVALDPTGAAIGVWQPIEFYGAQVVNEPGALAWNELRTSDIDSAVSFYKEAFSLGSSETESDYYVLTVDDLPAGGITNMEGTPSGAASHWLPYFAVTDTDSTVDALLRAGGRVITPASDGPQGRTAVVADPQGAVFTVISLTE</sequence>
<dbReference type="EMBL" id="BMVU01000055">
    <property type="protein sequence ID" value="GGY05316.1"/>
    <property type="molecule type" value="Genomic_DNA"/>
</dbReference>
<evidence type="ECO:0000259" key="1">
    <source>
        <dbReference type="PROSITE" id="PS51819"/>
    </source>
</evidence>
<feature type="domain" description="VOC" evidence="1">
    <location>
        <begin position="142"/>
        <end position="253"/>
    </location>
</feature>
<accession>A0A918NXM7</accession>
<dbReference type="PROSITE" id="PS51819">
    <property type="entry name" value="VOC"/>
    <property type="match status" value="2"/>
</dbReference>
<dbReference type="PANTHER" id="PTHR33993:SF14">
    <property type="entry name" value="GB|AAF24581.1"/>
    <property type="match status" value="1"/>
</dbReference>
<evidence type="ECO:0000313" key="2">
    <source>
        <dbReference type="EMBL" id="GGY05316.1"/>
    </source>
</evidence>
<reference evidence="2" key="2">
    <citation type="submission" date="2020-09" db="EMBL/GenBank/DDBJ databases">
        <authorList>
            <person name="Sun Q."/>
            <person name="Ohkuma M."/>
        </authorList>
    </citation>
    <scope>NUCLEOTIDE SEQUENCE</scope>
    <source>
        <strain evidence="2">JCM 4790</strain>
    </source>
</reference>
<dbReference type="InterPro" id="IPR037523">
    <property type="entry name" value="VOC_core"/>
</dbReference>
<feature type="domain" description="VOC" evidence="1">
    <location>
        <begin position="13"/>
        <end position="128"/>
    </location>
</feature>
<dbReference type="PANTHER" id="PTHR33993">
    <property type="entry name" value="GLYOXALASE-RELATED"/>
    <property type="match status" value="1"/>
</dbReference>
<dbReference type="SUPFAM" id="SSF54593">
    <property type="entry name" value="Glyoxalase/Bleomycin resistance protein/Dihydroxybiphenyl dioxygenase"/>
    <property type="match status" value="2"/>
</dbReference>